<gene>
    <name evidence="4" type="ORF">ACFO4E_10845</name>
</gene>
<evidence type="ECO:0000313" key="4">
    <source>
        <dbReference type="EMBL" id="MFC4562353.1"/>
    </source>
</evidence>
<dbReference type="EMBL" id="JBHSFQ010000008">
    <property type="protein sequence ID" value="MFC4562353.1"/>
    <property type="molecule type" value="Genomic_DNA"/>
</dbReference>
<dbReference type="InterPro" id="IPR001155">
    <property type="entry name" value="OxRdtase_FMN_N"/>
</dbReference>
<evidence type="ECO:0000256" key="1">
    <source>
        <dbReference type="ARBA" id="ARBA00022630"/>
    </source>
</evidence>
<evidence type="ECO:0000259" key="3">
    <source>
        <dbReference type="Pfam" id="PF00724"/>
    </source>
</evidence>
<dbReference type="InterPro" id="IPR051799">
    <property type="entry name" value="NADH_flavin_oxidoreductase"/>
</dbReference>
<sequence>MIYYASQLELKEERALMGATSLDTPLVLRSGSTVANRIAKAAMEEQLASAHQLPGPGLHRLYRRWAHSGAGLLITGHVMIDRRAVAQPGDIVLESDTPISGFQGWAEAAKSGGAQVWMQINHPGRVVQADTHGRSWAPSAVPVRAGFFSRFFAPPEEMSQAQIDEVVARFAATARAADRAGFDGVEVHAAHGYLLSQFLSPLVNRRTDQWGGSLHDRARLLLAVIRRIRSATRPGFAVAVKLNSADFQRGGFDLGDAEKVIAMLAAEEVDLVELSGGSVESLATAGAPADGSTLRREAYFLDLTASLADSAEVPLMLTGGIRRRSVAQRVLDGGFDLVGVATALAVDPGSAGRWLDEDEAEVPAPRSSLRSKPLRASAVQAATTARMHRMAADLPDCSTDAPLRALVVDRVRRGRQLRGYRRWLRLHTPEALS</sequence>
<dbReference type="InterPro" id="IPR013785">
    <property type="entry name" value="Aldolase_TIM"/>
</dbReference>
<dbReference type="Gene3D" id="3.20.20.70">
    <property type="entry name" value="Aldolase class I"/>
    <property type="match status" value="1"/>
</dbReference>
<dbReference type="Pfam" id="PF00724">
    <property type="entry name" value="Oxidored_FMN"/>
    <property type="match status" value="1"/>
</dbReference>
<protein>
    <submittedName>
        <fullName evidence="4">2,4-dienoyl-CoA reductase</fullName>
    </submittedName>
</protein>
<evidence type="ECO:0000313" key="5">
    <source>
        <dbReference type="Proteomes" id="UP001595923"/>
    </source>
</evidence>
<accession>A0ABV9DVG2</accession>
<keyword evidence="2" id="KW-0560">Oxidoreductase</keyword>
<keyword evidence="5" id="KW-1185">Reference proteome</keyword>
<dbReference type="PANTHER" id="PTHR43656">
    <property type="entry name" value="BINDING OXIDOREDUCTASE, PUTATIVE (AFU_ORTHOLOGUE AFUA_2G08260)-RELATED"/>
    <property type="match status" value="1"/>
</dbReference>
<dbReference type="SUPFAM" id="SSF51395">
    <property type="entry name" value="FMN-linked oxidoreductases"/>
    <property type="match status" value="1"/>
</dbReference>
<dbReference type="Proteomes" id="UP001595923">
    <property type="component" value="Unassembled WGS sequence"/>
</dbReference>
<reference evidence="5" key="1">
    <citation type="journal article" date="2019" name="Int. J. Syst. Evol. Microbiol.">
        <title>The Global Catalogue of Microorganisms (GCM) 10K type strain sequencing project: providing services to taxonomists for standard genome sequencing and annotation.</title>
        <authorList>
            <consortium name="The Broad Institute Genomics Platform"/>
            <consortium name="The Broad Institute Genome Sequencing Center for Infectious Disease"/>
            <person name="Wu L."/>
            <person name="Ma J."/>
        </authorList>
    </citation>
    <scope>NUCLEOTIDE SEQUENCE [LARGE SCALE GENOMIC DNA]</scope>
    <source>
        <strain evidence="5">XZYJ18</strain>
    </source>
</reference>
<keyword evidence="1" id="KW-0285">Flavoprotein</keyword>
<comment type="caution">
    <text evidence="4">The sequence shown here is derived from an EMBL/GenBank/DDBJ whole genome shotgun (WGS) entry which is preliminary data.</text>
</comment>
<proteinExistence type="predicted"/>
<feature type="domain" description="NADH:flavin oxidoreductase/NADH oxidase N-terminal" evidence="3">
    <location>
        <begin position="24"/>
        <end position="348"/>
    </location>
</feature>
<organism evidence="4 5">
    <name type="scientific">Nocardiopsis mangrovi</name>
    <dbReference type="NCBI Taxonomy" id="1179818"/>
    <lineage>
        <taxon>Bacteria</taxon>
        <taxon>Bacillati</taxon>
        <taxon>Actinomycetota</taxon>
        <taxon>Actinomycetes</taxon>
        <taxon>Streptosporangiales</taxon>
        <taxon>Nocardiopsidaceae</taxon>
        <taxon>Nocardiopsis</taxon>
    </lineage>
</organism>
<name>A0ABV9DVG2_9ACTN</name>
<evidence type="ECO:0000256" key="2">
    <source>
        <dbReference type="ARBA" id="ARBA00023002"/>
    </source>
</evidence>
<dbReference type="PANTHER" id="PTHR43656:SF2">
    <property type="entry name" value="BINDING OXIDOREDUCTASE, PUTATIVE (AFU_ORTHOLOGUE AFUA_2G08260)-RELATED"/>
    <property type="match status" value="1"/>
</dbReference>